<keyword evidence="3" id="KW-1185">Reference proteome</keyword>
<dbReference type="eggNOG" id="COG0265">
    <property type="taxonomic scope" value="Bacteria"/>
</dbReference>
<gene>
    <name evidence="2" type="ordered locus">ATP_00265</name>
</gene>
<evidence type="ECO:0000313" key="2">
    <source>
        <dbReference type="EMBL" id="CAP18452.1"/>
    </source>
</evidence>
<accession>B3QZR5</accession>
<protein>
    <recommendedName>
        <fullName evidence="4">Serine protease</fullName>
    </recommendedName>
</protein>
<evidence type="ECO:0008006" key="4">
    <source>
        <dbReference type="Google" id="ProtNLM"/>
    </source>
</evidence>
<dbReference type="InterPro" id="IPR043504">
    <property type="entry name" value="Peptidase_S1_PA_chymotrypsin"/>
</dbReference>
<dbReference type="KEGG" id="pml:ATP_00265"/>
<keyword evidence="1" id="KW-0812">Transmembrane</keyword>
<sequence>MNQNYKKINLNYWFFFNLLFLLFFYFIITKYYFFSTIIKDYEKENYIDKNYLSFNQQKSDKLETIKKDLLSIDKYPLSLIFSKKKLESNDKIEKFEYYLISLDIINDKNFKEITSRLNNFGIYIYSFISQEKYNCFDLKKKTYEKGDTLYSFSKDNFLKNVFYKEGVISSLNNDDEHDSEFIFYVYTKGKENKFFFNEKGEFVGFKKKFIKEKDNQHFKFLNLVFNVDFILALLPQELILNINKSTDIKNKINTNLNNSFMNKKDFFLSKEQDLSKITVAVNSINSIEDDDKISVLGSGIIFKYHKIKDTEYEYYVLTNRHVIIDMDNENEQNVKNKIFHIQNKFFSPEIKANVHFYIDNNHEYDDLAVLKFRYQNNSLEILTDINKIIDNLDFDKNLSNDFYIGNSVYVLCSQIQKIKTIYFEDEYKTFFNLFKKGVISTFFEKEIIFDVIIEPGNSGSPLFDYKGSLIGINKSSSKPNNLSQSININYIKPKIKNIMDLKSYNNDKIAFLNPKDPDIILDTKKKIINFRNNIFNNIEEKLLISLENIISANIKELILPQCNNILNHNNLVQFTIQGFNESSNLIEYDPKIEQLNIFFDSKNKEEFKYKIIIEKTNFTNSFISRNTYIFSLNDNSEDKVFFILENKFNKNNSNLFTNIKNDIVENTHLQEIYQQKISQNIINSFVLFDNYDDNIGIIIDKKKISTLNQENYFVYSILTKKYINSEYERKLQQVKYFLSSKLKLKLKINNDFFEEVGYMDSYFFTPDKNNLLGLIKFNSKNNYCNVSVNDNEFMLGENIYVVNNFDDKNFSSYLIKSNLSFYNLNDNVEKNNVIVMDLPFDQPKMKNFFEKKLNNFCFFFDHKGRLISINNDLDFLSYELSFFTKVNVSFKNMILKFQQNKIFKQYFFLLLYLFLTSLVFYLQKNYLCIILFSRFDKIIFKNIYFLYNKCYNYSD</sequence>
<name>B3QZR5_PHYMT</name>
<dbReference type="Gene3D" id="2.40.10.10">
    <property type="entry name" value="Trypsin-like serine proteases"/>
    <property type="match status" value="2"/>
</dbReference>
<feature type="transmembrane region" description="Helical" evidence="1">
    <location>
        <begin position="906"/>
        <end position="932"/>
    </location>
</feature>
<dbReference type="HOGENOM" id="CLU_308748_0_0_14"/>
<feature type="transmembrane region" description="Helical" evidence="1">
    <location>
        <begin position="12"/>
        <end position="33"/>
    </location>
</feature>
<evidence type="ECO:0000256" key="1">
    <source>
        <dbReference type="SAM" id="Phobius"/>
    </source>
</evidence>
<dbReference type="GO" id="GO:0004252">
    <property type="term" value="F:serine-type endopeptidase activity"/>
    <property type="evidence" value="ECO:0007669"/>
    <property type="project" value="InterPro"/>
</dbReference>
<dbReference type="AlphaFoldDB" id="B3QZR5"/>
<keyword evidence="1" id="KW-0472">Membrane</keyword>
<dbReference type="SUPFAM" id="SSF50494">
    <property type="entry name" value="Trypsin-like serine proteases"/>
    <property type="match status" value="1"/>
</dbReference>
<dbReference type="PRINTS" id="PR00834">
    <property type="entry name" value="PROTEASES2C"/>
</dbReference>
<dbReference type="GO" id="GO:0006508">
    <property type="term" value="P:proteolysis"/>
    <property type="evidence" value="ECO:0007669"/>
    <property type="project" value="InterPro"/>
</dbReference>
<dbReference type="Proteomes" id="UP000002020">
    <property type="component" value="Chromosome"/>
</dbReference>
<dbReference type="InterPro" id="IPR009003">
    <property type="entry name" value="Peptidase_S1_PA"/>
</dbReference>
<dbReference type="Pfam" id="PF13365">
    <property type="entry name" value="Trypsin_2"/>
    <property type="match status" value="1"/>
</dbReference>
<dbReference type="STRING" id="37692.ATP_00265"/>
<dbReference type="EMBL" id="CU469464">
    <property type="protein sequence ID" value="CAP18452.1"/>
    <property type="molecule type" value="Genomic_DNA"/>
</dbReference>
<keyword evidence="1" id="KW-1133">Transmembrane helix</keyword>
<reference evidence="2 3" key="1">
    <citation type="journal article" date="2008" name="BMC Genomics">
        <title>The linear chromosome of the plant-pathogenic mycoplasma 'Candidatus Phytoplasma mali'.</title>
        <authorList>
            <person name="Kube M."/>
            <person name="Schneider B."/>
            <person name="Kuhl H."/>
            <person name="Dandekar T."/>
            <person name="Heitmann K."/>
            <person name="Migdoll A.M."/>
            <person name="Reinhardt R."/>
            <person name="Seemueller E."/>
        </authorList>
    </citation>
    <scope>NUCLEOTIDE SEQUENCE [LARGE SCALE GENOMIC DNA]</scope>
    <source>
        <strain evidence="2 3">AT</strain>
    </source>
</reference>
<dbReference type="InterPro" id="IPR001940">
    <property type="entry name" value="Peptidase_S1C"/>
</dbReference>
<evidence type="ECO:0000313" key="3">
    <source>
        <dbReference type="Proteomes" id="UP000002020"/>
    </source>
</evidence>
<organism evidence="3">
    <name type="scientific">Phytoplasma mali (strain AT)</name>
    <dbReference type="NCBI Taxonomy" id="482235"/>
    <lineage>
        <taxon>Bacteria</taxon>
        <taxon>Bacillati</taxon>
        <taxon>Mycoplasmatota</taxon>
        <taxon>Mollicutes</taxon>
        <taxon>Acholeplasmatales</taxon>
        <taxon>Acholeplasmataceae</taxon>
        <taxon>Candidatus Phytoplasma</taxon>
        <taxon>16SrX (Apple proliferation group)</taxon>
    </lineage>
</organism>
<proteinExistence type="predicted"/>